<dbReference type="InterPro" id="IPR004695">
    <property type="entry name" value="SLAC1/Mae1/Ssu1/TehA"/>
</dbReference>
<evidence type="ECO:0000256" key="6">
    <source>
        <dbReference type="SAM" id="Phobius"/>
    </source>
</evidence>
<dbReference type="GO" id="GO:0005886">
    <property type="term" value="C:plasma membrane"/>
    <property type="evidence" value="ECO:0007669"/>
    <property type="project" value="TreeGrafter"/>
</dbReference>
<dbReference type="PANTHER" id="PTHR37955:SF1">
    <property type="entry name" value="DEP DOMAIN-CONTAINING PROTEIN"/>
    <property type="match status" value="1"/>
</dbReference>
<evidence type="ECO:0000256" key="2">
    <source>
        <dbReference type="ARBA" id="ARBA00022692"/>
    </source>
</evidence>
<dbReference type="GO" id="GO:0046583">
    <property type="term" value="F:monoatomic cation efflux transmembrane transporter activity"/>
    <property type="evidence" value="ECO:0007669"/>
    <property type="project" value="TreeGrafter"/>
</dbReference>
<feature type="transmembrane region" description="Helical" evidence="6">
    <location>
        <begin position="65"/>
        <end position="83"/>
    </location>
</feature>
<reference evidence="7 8" key="1">
    <citation type="submission" date="2016-10" db="EMBL/GenBank/DDBJ databases">
        <authorList>
            <person name="de Groot N.N."/>
        </authorList>
    </citation>
    <scope>NUCLEOTIDE SEQUENCE [LARGE SCALE GENOMIC DNA]</scope>
    <source>
        <strain evidence="7 8">DSM 3857</strain>
    </source>
</reference>
<dbReference type="Pfam" id="PF03595">
    <property type="entry name" value="SLAC1"/>
    <property type="match status" value="1"/>
</dbReference>
<accession>A0A1H8GDW9</accession>
<comment type="subcellular location">
    <subcellularLocation>
        <location evidence="1">Membrane</location>
        <topology evidence="1">Multi-pass membrane protein</topology>
    </subcellularLocation>
</comment>
<keyword evidence="4 6" id="KW-0472">Membrane</keyword>
<feature type="transmembrane region" description="Helical" evidence="6">
    <location>
        <begin position="295"/>
        <end position="313"/>
    </location>
</feature>
<feature type="transmembrane region" description="Helical" evidence="6">
    <location>
        <begin position="162"/>
        <end position="182"/>
    </location>
</feature>
<keyword evidence="3 6" id="KW-1133">Transmembrane helix</keyword>
<feature type="region of interest" description="Disordered" evidence="5">
    <location>
        <begin position="1"/>
        <end position="23"/>
    </location>
</feature>
<dbReference type="InterPro" id="IPR038665">
    <property type="entry name" value="Voltage-dep_anion_channel_sf"/>
</dbReference>
<protein>
    <submittedName>
        <fullName evidence="7">Tellurite resistance protein</fullName>
    </submittedName>
</protein>
<organism evidence="7 8">
    <name type="scientific">Gemmobacter aquatilis</name>
    <dbReference type="NCBI Taxonomy" id="933059"/>
    <lineage>
        <taxon>Bacteria</taxon>
        <taxon>Pseudomonadati</taxon>
        <taxon>Pseudomonadota</taxon>
        <taxon>Alphaproteobacteria</taxon>
        <taxon>Rhodobacterales</taxon>
        <taxon>Paracoccaceae</taxon>
        <taxon>Gemmobacter</taxon>
    </lineage>
</organism>
<evidence type="ECO:0000256" key="3">
    <source>
        <dbReference type="ARBA" id="ARBA00022989"/>
    </source>
</evidence>
<evidence type="ECO:0000256" key="4">
    <source>
        <dbReference type="ARBA" id="ARBA00023136"/>
    </source>
</evidence>
<feature type="transmembrane region" description="Helical" evidence="6">
    <location>
        <begin position="129"/>
        <end position="150"/>
    </location>
</feature>
<dbReference type="CDD" id="cd09322">
    <property type="entry name" value="TDT_TehA_like"/>
    <property type="match status" value="1"/>
</dbReference>
<dbReference type="AlphaFoldDB" id="A0A1H8GDW9"/>
<proteinExistence type="predicted"/>
<dbReference type="Proteomes" id="UP000198761">
    <property type="component" value="Unassembled WGS sequence"/>
</dbReference>
<gene>
    <name evidence="7" type="ORF">SAMN04488103_10536</name>
</gene>
<feature type="transmembrane region" description="Helical" evidence="6">
    <location>
        <begin position="34"/>
        <end position="53"/>
    </location>
</feature>
<dbReference type="InterPro" id="IPR052951">
    <property type="entry name" value="Tellurite_res_ion_channel"/>
</dbReference>
<dbReference type="OrthoDB" id="7835091at2"/>
<name>A0A1H8GDW9_9RHOB</name>
<evidence type="ECO:0000256" key="5">
    <source>
        <dbReference type="SAM" id="MobiDB-lite"/>
    </source>
</evidence>
<feature type="transmembrane region" description="Helical" evidence="6">
    <location>
        <begin position="103"/>
        <end position="123"/>
    </location>
</feature>
<feature type="transmembrane region" description="Helical" evidence="6">
    <location>
        <begin position="244"/>
        <end position="265"/>
    </location>
</feature>
<evidence type="ECO:0000256" key="1">
    <source>
        <dbReference type="ARBA" id="ARBA00004141"/>
    </source>
</evidence>
<dbReference type="EMBL" id="FOCE01000005">
    <property type="protein sequence ID" value="SEN42212.1"/>
    <property type="molecule type" value="Genomic_DNA"/>
</dbReference>
<dbReference type="Gene3D" id="1.50.10.150">
    <property type="entry name" value="Voltage-dependent anion channel"/>
    <property type="match status" value="1"/>
</dbReference>
<sequence>MSDPQKARQTRPKAFPPPQFPPHRPKLFARMPPAVFPVLMGLLGLGLALRRGLVALELPVAAGELLLGLAVGLWAFAVFGYGVKIARRPGVVIEDLKTLPGRAGLAAATLGLLLCASAVVPYAPSLARAMLYTGLALHAGLAALVLRQFFRLPREAREITPVWHLQFVGFIIGALSAAPLGLTALAQALLYGTLPLAGAIWAVSLAQFARRIPPAPLRPLLAIHLAPASLFATVAASLDQPLLALIFAALAAALFLTLLFAVTWLTTSGFSALWGAFTFPIAAFCSALYATGFAATATVLLIFALGLIPALLLKTLTAWSKGGLAAKTNAAEA</sequence>
<evidence type="ECO:0000313" key="7">
    <source>
        <dbReference type="EMBL" id="SEN42212.1"/>
    </source>
</evidence>
<keyword evidence="8" id="KW-1185">Reference proteome</keyword>
<dbReference type="PANTHER" id="PTHR37955">
    <property type="entry name" value="TELLURITE RESISTANCE PROTEIN TEHA"/>
    <property type="match status" value="1"/>
</dbReference>
<dbReference type="RefSeq" id="WP_091300973.1">
    <property type="nucleotide sequence ID" value="NZ_FOCE01000005.1"/>
</dbReference>
<keyword evidence="2 6" id="KW-0812">Transmembrane</keyword>
<dbReference type="STRING" id="933059.SAMN04488103_10536"/>
<evidence type="ECO:0000313" key="8">
    <source>
        <dbReference type="Proteomes" id="UP000198761"/>
    </source>
</evidence>
<feature type="transmembrane region" description="Helical" evidence="6">
    <location>
        <begin position="272"/>
        <end position="289"/>
    </location>
</feature>